<evidence type="ECO:0000259" key="1">
    <source>
        <dbReference type="Pfam" id="PF14478"/>
    </source>
</evidence>
<accession>A0A9X2M7W4</accession>
<dbReference type="Pfam" id="PF14478">
    <property type="entry name" value="DUF4430"/>
    <property type="match status" value="1"/>
</dbReference>
<proteinExistence type="predicted"/>
<dbReference type="Proteomes" id="UP001140817">
    <property type="component" value="Unassembled WGS sequence"/>
</dbReference>
<dbReference type="EMBL" id="JANKBY010000001">
    <property type="protein sequence ID" value="MCR1821186.1"/>
    <property type="molecule type" value="Genomic_DNA"/>
</dbReference>
<keyword evidence="3" id="KW-1185">Reference proteome</keyword>
<gene>
    <name evidence="2" type="ORF">NSA58_00165</name>
</gene>
<comment type="caution">
    <text evidence="2">The sequence shown here is derived from an EMBL/GenBank/DDBJ whole genome shotgun (WGS) entry which is preliminary data.</text>
</comment>
<protein>
    <submittedName>
        <fullName evidence="2">DUF4430 domain-containing protein</fullName>
    </submittedName>
</protein>
<evidence type="ECO:0000313" key="2">
    <source>
        <dbReference type="EMBL" id="MCR1821186.1"/>
    </source>
</evidence>
<name>A0A9X2M7W4_9FIRM</name>
<reference evidence="2" key="1">
    <citation type="submission" date="2022-07" db="EMBL/GenBank/DDBJ databases">
        <title>Enhanced cultured diversity of the mouse gut microbiota enables custom-made synthetic communities.</title>
        <authorList>
            <person name="Afrizal A."/>
        </authorList>
    </citation>
    <scope>NUCLEOTIDE SEQUENCE</scope>
    <source>
        <strain evidence="2">DSM 29186</strain>
    </source>
</reference>
<dbReference type="RefSeq" id="WP_257559913.1">
    <property type="nucleotide sequence ID" value="NZ_JANKBY010000001.1"/>
</dbReference>
<evidence type="ECO:0000313" key="3">
    <source>
        <dbReference type="Proteomes" id="UP001140817"/>
    </source>
</evidence>
<dbReference type="Gene3D" id="2.170.130.30">
    <property type="match status" value="1"/>
</dbReference>
<sequence length="127" mass="14081">MNKKITVTLVAVLVLLLGAFGIKSINNKNVQDGEKTITIEVLSEADNINKKEEIKTSEEKLGAVISNKEGYEIKSDGMLVKVENIDLSKSTNEYWHVSVNGEDAQVGVNDQVINNGDTIKFERIKFK</sequence>
<dbReference type="AlphaFoldDB" id="A0A9X2M7W4"/>
<organism evidence="2 3">
    <name type="scientific">Terrisporobacter muris</name>
    <dbReference type="NCBI Taxonomy" id="2963284"/>
    <lineage>
        <taxon>Bacteria</taxon>
        <taxon>Bacillati</taxon>
        <taxon>Bacillota</taxon>
        <taxon>Clostridia</taxon>
        <taxon>Peptostreptococcales</taxon>
        <taxon>Peptostreptococcaceae</taxon>
        <taxon>Terrisporobacter</taxon>
    </lineage>
</organism>
<feature type="domain" description="Transcobalamin-like C-terminal" evidence="1">
    <location>
        <begin position="65"/>
        <end position="122"/>
    </location>
</feature>
<dbReference type="InterPro" id="IPR027954">
    <property type="entry name" value="Transcobalamin-like_C"/>
</dbReference>